<comment type="caution">
    <text evidence="1">The sequence shown here is derived from an EMBL/GenBank/DDBJ whole genome shotgun (WGS) entry which is preliminary data.</text>
</comment>
<keyword evidence="2" id="KW-1185">Reference proteome</keyword>
<reference evidence="1 2" key="1">
    <citation type="submission" date="2021-01" db="EMBL/GenBank/DDBJ databases">
        <title>Streptomyces acididurans sp. nov., isolated from a peat swamp forest soil.</title>
        <authorList>
            <person name="Chantavorakit T."/>
            <person name="Duangmal K."/>
        </authorList>
    </citation>
    <scope>NUCLEOTIDE SEQUENCE [LARGE SCALE GENOMIC DNA]</scope>
    <source>
        <strain evidence="1 2">KK5PA1</strain>
    </source>
</reference>
<dbReference type="RefSeq" id="WP_205356407.1">
    <property type="nucleotide sequence ID" value="NZ_JADKYB010000004.1"/>
</dbReference>
<proteinExistence type="predicted"/>
<dbReference type="Proteomes" id="UP000749040">
    <property type="component" value="Unassembled WGS sequence"/>
</dbReference>
<protein>
    <recommendedName>
        <fullName evidence="3">Phage gp6-like head-tail connector protein</fullName>
    </recommendedName>
</protein>
<name>A0ABS2TPT3_9ACTN</name>
<accession>A0ABS2TPT3</accession>
<evidence type="ECO:0000313" key="2">
    <source>
        <dbReference type="Proteomes" id="UP000749040"/>
    </source>
</evidence>
<evidence type="ECO:0000313" key="1">
    <source>
        <dbReference type="EMBL" id="MBM9504521.1"/>
    </source>
</evidence>
<dbReference type="EMBL" id="JADKYB010000004">
    <property type="protein sequence ID" value="MBM9504521.1"/>
    <property type="molecule type" value="Genomic_DNA"/>
</dbReference>
<sequence length="124" mass="13389">MTERQRRPIKRLQAQLVADADFAAAITQAKRSGGTDSLTDEEEMRIAAGMGSAFDTLENLNDSLIVALVAGWSYGHPVTLDGVQDIPGHDLDALRKECAPLMRQLMPDFEPTPDPESPIGPSTA</sequence>
<gene>
    <name evidence="1" type="ORF">ITX44_08230</name>
</gene>
<evidence type="ECO:0008006" key="3">
    <source>
        <dbReference type="Google" id="ProtNLM"/>
    </source>
</evidence>
<organism evidence="1 2">
    <name type="scientific">Actinacidiphila acididurans</name>
    <dbReference type="NCBI Taxonomy" id="2784346"/>
    <lineage>
        <taxon>Bacteria</taxon>
        <taxon>Bacillati</taxon>
        <taxon>Actinomycetota</taxon>
        <taxon>Actinomycetes</taxon>
        <taxon>Kitasatosporales</taxon>
        <taxon>Streptomycetaceae</taxon>
        <taxon>Actinacidiphila</taxon>
    </lineage>
</organism>